<dbReference type="EMBL" id="JACRDE010000241">
    <property type="protein sequence ID" value="MBI5249611.1"/>
    <property type="molecule type" value="Genomic_DNA"/>
</dbReference>
<organism evidence="5 6">
    <name type="scientific">Desulfomonile tiedjei</name>
    <dbReference type="NCBI Taxonomy" id="2358"/>
    <lineage>
        <taxon>Bacteria</taxon>
        <taxon>Pseudomonadati</taxon>
        <taxon>Thermodesulfobacteriota</taxon>
        <taxon>Desulfomonilia</taxon>
        <taxon>Desulfomonilales</taxon>
        <taxon>Desulfomonilaceae</taxon>
        <taxon>Desulfomonile</taxon>
    </lineage>
</organism>
<dbReference type="SUPFAM" id="SSF56349">
    <property type="entry name" value="DNA breaking-rejoining enzymes"/>
    <property type="match status" value="1"/>
</dbReference>
<evidence type="ECO:0000259" key="4">
    <source>
        <dbReference type="PROSITE" id="PS51898"/>
    </source>
</evidence>
<dbReference type="InterPro" id="IPR050090">
    <property type="entry name" value="Tyrosine_recombinase_XerCD"/>
</dbReference>
<dbReference type="InterPro" id="IPR013762">
    <property type="entry name" value="Integrase-like_cat_sf"/>
</dbReference>
<evidence type="ECO:0000313" key="6">
    <source>
        <dbReference type="Proteomes" id="UP000807825"/>
    </source>
</evidence>
<gene>
    <name evidence="5" type="ORF">HY912_08960</name>
</gene>
<dbReference type="InterPro" id="IPR010998">
    <property type="entry name" value="Integrase_recombinase_N"/>
</dbReference>
<evidence type="ECO:0000313" key="5">
    <source>
        <dbReference type="EMBL" id="MBI5249611.1"/>
    </source>
</evidence>
<dbReference type="InterPro" id="IPR011010">
    <property type="entry name" value="DNA_brk_join_enz"/>
</dbReference>
<dbReference type="Gene3D" id="1.10.443.10">
    <property type="entry name" value="Intergrase catalytic core"/>
    <property type="match status" value="1"/>
</dbReference>
<protein>
    <submittedName>
        <fullName evidence="5">Tyrosine-type recombinase/integrase</fullName>
    </submittedName>
</protein>
<dbReference type="Gene3D" id="1.10.150.130">
    <property type="match status" value="1"/>
</dbReference>
<comment type="similarity">
    <text evidence="1">Belongs to the 'phage' integrase family.</text>
</comment>
<keyword evidence="2" id="KW-0238">DNA-binding</keyword>
<dbReference type="Proteomes" id="UP000807825">
    <property type="component" value="Unassembled WGS sequence"/>
</dbReference>
<evidence type="ECO:0000256" key="1">
    <source>
        <dbReference type="ARBA" id="ARBA00008857"/>
    </source>
</evidence>
<dbReference type="PANTHER" id="PTHR30349:SF41">
    <property type="entry name" value="INTEGRASE_RECOMBINASE PROTEIN MJ0367-RELATED"/>
    <property type="match status" value="1"/>
</dbReference>
<dbReference type="InterPro" id="IPR002104">
    <property type="entry name" value="Integrase_catalytic"/>
</dbReference>
<dbReference type="PROSITE" id="PS51898">
    <property type="entry name" value="TYR_RECOMBINASE"/>
    <property type="match status" value="1"/>
</dbReference>
<dbReference type="Pfam" id="PF00589">
    <property type="entry name" value="Phage_integrase"/>
    <property type="match status" value="1"/>
</dbReference>
<dbReference type="GO" id="GO:0015074">
    <property type="term" value="P:DNA integration"/>
    <property type="evidence" value="ECO:0007669"/>
    <property type="project" value="InterPro"/>
</dbReference>
<comment type="caution">
    <text evidence="5">The sequence shown here is derived from an EMBL/GenBank/DDBJ whole genome shotgun (WGS) entry which is preliminary data.</text>
</comment>
<evidence type="ECO:0000256" key="3">
    <source>
        <dbReference type="ARBA" id="ARBA00023172"/>
    </source>
</evidence>
<feature type="domain" description="Tyr recombinase" evidence="4">
    <location>
        <begin position="187"/>
        <end position="321"/>
    </location>
</feature>
<feature type="non-terminal residue" evidence="5">
    <location>
        <position position="321"/>
    </location>
</feature>
<dbReference type="GO" id="GO:0006310">
    <property type="term" value="P:DNA recombination"/>
    <property type="evidence" value="ECO:0007669"/>
    <property type="project" value="UniProtKB-KW"/>
</dbReference>
<accession>A0A9D6V409</accession>
<dbReference type="GO" id="GO:0003677">
    <property type="term" value="F:DNA binding"/>
    <property type="evidence" value="ECO:0007669"/>
    <property type="project" value="UniProtKB-KW"/>
</dbReference>
<dbReference type="PANTHER" id="PTHR30349">
    <property type="entry name" value="PHAGE INTEGRASE-RELATED"/>
    <property type="match status" value="1"/>
</dbReference>
<proteinExistence type="inferred from homology"/>
<name>A0A9D6V409_9BACT</name>
<keyword evidence="3" id="KW-0233">DNA recombination</keyword>
<evidence type="ECO:0000256" key="2">
    <source>
        <dbReference type="ARBA" id="ARBA00023125"/>
    </source>
</evidence>
<sequence>MVTKRGEKFHIKFYAYGQEVGLSTPAKTKREARDIEEAIKRACRIGDASWLDPASREVCSRLFKNRGWALLPGLSDLPDRPQEELTLWKAVEACLKHPEVRNSANRERHEQSFLHVIRYFGKDFRIQDLWIPEIKEYLALRVSEGAAASTISKERSALGLMFKCLIEYQMVDRNPVREVKGPSDPARREVYISWNDFQSISALLPPWVRPITWTLYFTGMRRGEVTNLTWDNIDLTARVIRLSEDQTKERKRKRVPISRNLIPILLEAGHVRLISKKVFHIQGREPSEDSLRKPWVAAVKAAGLNPLPTIHDIRHVWKTNA</sequence>
<dbReference type="AlphaFoldDB" id="A0A9D6V409"/>
<reference evidence="5" key="1">
    <citation type="submission" date="2020-07" db="EMBL/GenBank/DDBJ databases">
        <title>Huge and variable diversity of episymbiotic CPR bacteria and DPANN archaea in groundwater ecosystems.</title>
        <authorList>
            <person name="He C.Y."/>
            <person name="Keren R."/>
            <person name="Whittaker M."/>
            <person name="Farag I.F."/>
            <person name="Doudna J."/>
            <person name="Cate J.H.D."/>
            <person name="Banfield J.F."/>
        </authorList>
    </citation>
    <scope>NUCLEOTIDE SEQUENCE</scope>
    <source>
        <strain evidence="5">NC_groundwater_1664_Pr3_B-0.1um_52_9</strain>
    </source>
</reference>